<dbReference type="Proteomes" id="UP000646827">
    <property type="component" value="Unassembled WGS sequence"/>
</dbReference>
<dbReference type="OrthoDB" id="2294943at2759"/>
<dbReference type="AlphaFoldDB" id="A0A8H7VF13"/>
<proteinExistence type="predicted"/>
<reference evidence="2 3" key="1">
    <citation type="submission" date="2020-12" db="EMBL/GenBank/DDBJ databases">
        <title>Metabolic potential, ecology and presence of endohyphal bacteria is reflected in genomic diversity of Mucoromycotina.</title>
        <authorList>
            <person name="Muszewska A."/>
            <person name="Okrasinska A."/>
            <person name="Steczkiewicz K."/>
            <person name="Drgas O."/>
            <person name="Orlowska M."/>
            <person name="Perlinska-Lenart U."/>
            <person name="Aleksandrzak-Piekarczyk T."/>
            <person name="Szatraj K."/>
            <person name="Zielenkiewicz U."/>
            <person name="Pilsyk S."/>
            <person name="Malc E."/>
            <person name="Mieczkowski P."/>
            <person name="Kruszewska J.S."/>
            <person name="Biernat P."/>
            <person name="Pawlowska J."/>
        </authorList>
    </citation>
    <scope>NUCLEOTIDE SEQUENCE [LARGE SCALE GENOMIC DNA]</scope>
    <source>
        <strain evidence="2 3">CBS 142.35</strain>
    </source>
</reference>
<gene>
    <name evidence="2" type="ORF">INT45_004663</name>
</gene>
<evidence type="ECO:0000313" key="2">
    <source>
        <dbReference type="EMBL" id="KAG2216472.1"/>
    </source>
</evidence>
<feature type="chain" id="PRO_5034447683" evidence="1">
    <location>
        <begin position="24"/>
        <end position="71"/>
    </location>
</feature>
<accession>A0A8H7VF13</accession>
<sequence length="71" mass="7782">MRHFTSVVALVSLALFAISSVSATGADDVQGSSEQKRDVNVTPIKRETDEEYCAACDEFPDDECVDYCFTP</sequence>
<evidence type="ECO:0000256" key="1">
    <source>
        <dbReference type="SAM" id="SignalP"/>
    </source>
</evidence>
<comment type="caution">
    <text evidence="2">The sequence shown here is derived from an EMBL/GenBank/DDBJ whole genome shotgun (WGS) entry which is preliminary data.</text>
</comment>
<keyword evidence="3" id="KW-1185">Reference proteome</keyword>
<feature type="signal peptide" evidence="1">
    <location>
        <begin position="1"/>
        <end position="23"/>
    </location>
</feature>
<evidence type="ECO:0000313" key="3">
    <source>
        <dbReference type="Proteomes" id="UP000646827"/>
    </source>
</evidence>
<protein>
    <submittedName>
        <fullName evidence="2">Uncharacterized protein</fullName>
    </submittedName>
</protein>
<dbReference type="EMBL" id="JAEPRB010000399">
    <property type="protein sequence ID" value="KAG2216472.1"/>
    <property type="molecule type" value="Genomic_DNA"/>
</dbReference>
<keyword evidence="1" id="KW-0732">Signal</keyword>
<name>A0A8H7VF13_9FUNG</name>
<organism evidence="2 3">
    <name type="scientific">Circinella minor</name>
    <dbReference type="NCBI Taxonomy" id="1195481"/>
    <lineage>
        <taxon>Eukaryota</taxon>
        <taxon>Fungi</taxon>
        <taxon>Fungi incertae sedis</taxon>
        <taxon>Mucoromycota</taxon>
        <taxon>Mucoromycotina</taxon>
        <taxon>Mucoromycetes</taxon>
        <taxon>Mucorales</taxon>
        <taxon>Lichtheimiaceae</taxon>
        <taxon>Circinella</taxon>
    </lineage>
</organism>